<dbReference type="GeneID" id="72066779"/>
<keyword evidence="16" id="KW-1185">Reference proteome</keyword>
<dbReference type="FunFam" id="3.20.20.80:FF:000060">
    <property type="entry name" value="Lysozyme M1"/>
    <property type="match status" value="1"/>
</dbReference>
<dbReference type="SUPFAM" id="SSF51445">
    <property type="entry name" value="(Trans)glycosidases"/>
    <property type="match status" value="1"/>
</dbReference>
<dbReference type="PANTHER" id="PTHR34135:SF2">
    <property type="entry name" value="LYSOZYME"/>
    <property type="match status" value="1"/>
</dbReference>
<reference evidence="15" key="1">
    <citation type="submission" date="2021-11" db="EMBL/GenBank/DDBJ databases">
        <title>Purpureocillium_takamizusanense_genome.</title>
        <authorList>
            <person name="Nguyen N.-H."/>
        </authorList>
    </citation>
    <scope>NUCLEOTIDE SEQUENCE</scope>
    <source>
        <strain evidence="15">PT3</strain>
    </source>
</reference>
<dbReference type="GO" id="GO:0016998">
    <property type="term" value="P:cell wall macromolecule catabolic process"/>
    <property type="evidence" value="ECO:0007669"/>
    <property type="project" value="InterPro"/>
</dbReference>
<evidence type="ECO:0000256" key="2">
    <source>
        <dbReference type="ARBA" id="ARBA00004613"/>
    </source>
</evidence>
<accession>A0A9Q8QFE4</accession>
<evidence type="ECO:0000256" key="5">
    <source>
        <dbReference type="ARBA" id="ARBA00022525"/>
    </source>
</evidence>
<keyword evidence="7" id="KW-0081">Bacteriolytic enzyme</keyword>
<proteinExistence type="inferred from homology"/>
<evidence type="ECO:0000313" key="16">
    <source>
        <dbReference type="Proteomes" id="UP000829364"/>
    </source>
</evidence>
<feature type="chain" id="PRO_5040110616" description="N,O-diacetylmuramidase" evidence="14">
    <location>
        <begin position="21"/>
        <end position="236"/>
    </location>
</feature>
<dbReference type="GO" id="GO:0009253">
    <property type="term" value="P:peptidoglycan catabolic process"/>
    <property type="evidence" value="ECO:0007669"/>
    <property type="project" value="InterPro"/>
</dbReference>
<keyword evidence="9" id="KW-1015">Disulfide bond</keyword>
<dbReference type="InterPro" id="IPR017853">
    <property type="entry name" value="GH"/>
</dbReference>
<dbReference type="PANTHER" id="PTHR34135">
    <property type="entry name" value="LYSOZYME"/>
    <property type="match status" value="1"/>
</dbReference>
<evidence type="ECO:0000256" key="4">
    <source>
        <dbReference type="ARBA" id="ARBA00012732"/>
    </source>
</evidence>
<dbReference type="InterPro" id="IPR002053">
    <property type="entry name" value="Glyco_hydro_25"/>
</dbReference>
<evidence type="ECO:0000256" key="9">
    <source>
        <dbReference type="ARBA" id="ARBA00023157"/>
    </source>
</evidence>
<dbReference type="OrthoDB" id="6590422at2759"/>
<keyword evidence="8" id="KW-0378">Hydrolase</keyword>
<dbReference type="InterPro" id="IPR018077">
    <property type="entry name" value="Glyco_hydro_fam25_subgr"/>
</dbReference>
<evidence type="ECO:0000256" key="14">
    <source>
        <dbReference type="SAM" id="SignalP"/>
    </source>
</evidence>
<comment type="catalytic activity">
    <reaction evidence="1">
        <text>Hydrolysis of (1-&gt;4)-beta-linkages between N-acetylmuramic acid and N-acetyl-D-glucosamine residues in a peptidoglycan and between N-acetyl-D-glucosamine residues in chitodextrins.</text>
        <dbReference type="EC" id="3.2.1.17"/>
    </reaction>
</comment>
<dbReference type="Pfam" id="PF01183">
    <property type="entry name" value="Glyco_hydro_25"/>
    <property type="match status" value="1"/>
</dbReference>
<dbReference type="GO" id="GO:0005576">
    <property type="term" value="C:extracellular region"/>
    <property type="evidence" value="ECO:0007669"/>
    <property type="project" value="UniProtKB-SubCell"/>
</dbReference>
<evidence type="ECO:0000256" key="10">
    <source>
        <dbReference type="ARBA" id="ARBA00023295"/>
    </source>
</evidence>
<dbReference type="EC" id="3.2.1.17" evidence="4"/>
<dbReference type="KEGG" id="ptkz:JDV02_004828"/>
<dbReference type="GO" id="GO:0003796">
    <property type="term" value="F:lysozyme activity"/>
    <property type="evidence" value="ECO:0007669"/>
    <property type="project" value="UniProtKB-EC"/>
</dbReference>
<dbReference type="SMART" id="SM00641">
    <property type="entry name" value="Glyco_25"/>
    <property type="match status" value="1"/>
</dbReference>
<keyword evidence="10" id="KW-0326">Glycosidase</keyword>
<comment type="function">
    <text evidence="11">This enzyme has both lysozyme (acetylmuramidase) and diacetylmuramidase activities.</text>
</comment>
<keyword evidence="5" id="KW-0964">Secreted</keyword>
<evidence type="ECO:0000313" key="15">
    <source>
        <dbReference type="EMBL" id="UNI18568.1"/>
    </source>
</evidence>
<evidence type="ECO:0000256" key="11">
    <source>
        <dbReference type="ARBA" id="ARBA00055588"/>
    </source>
</evidence>
<sequence length="236" mass="25492">MKSLSVLAAGLLALVGSAAATPIEQRAANVKGFDVSNHQKSVDFNKAYKDGARFVIMKATEGSTFVDPNFSKFHAGATKAKLIRGGYHFCRPDGARASTQASFFLKHGGGWSNDGITLPGMMDLEATNGHPQCYGMSAKAMVAWIAEFVDTYHKATKRYPMIYTGPAWWKACTGNSQAFKDKCPLVLAHYAGEIGPLPGGWKRHAIWQYDNHAPWGGDSDRFNGDSAALKKLATTG</sequence>
<evidence type="ECO:0000256" key="6">
    <source>
        <dbReference type="ARBA" id="ARBA00022529"/>
    </source>
</evidence>
<dbReference type="GO" id="GO:0042742">
    <property type="term" value="P:defense response to bacterium"/>
    <property type="evidence" value="ECO:0007669"/>
    <property type="project" value="UniProtKB-KW"/>
</dbReference>
<dbReference type="RefSeq" id="XP_047842049.1">
    <property type="nucleotide sequence ID" value="XM_047986069.1"/>
</dbReference>
<evidence type="ECO:0000256" key="1">
    <source>
        <dbReference type="ARBA" id="ARBA00000632"/>
    </source>
</evidence>
<keyword evidence="6" id="KW-0929">Antimicrobial</keyword>
<comment type="subcellular location">
    <subcellularLocation>
        <location evidence="2">Secreted</location>
    </subcellularLocation>
</comment>
<name>A0A9Q8QFE4_9HYPO</name>
<dbReference type="Gene3D" id="3.20.20.80">
    <property type="entry name" value="Glycosidases"/>
    <property type="match status" value="1"/>
</dbReference>
<dbReference type="EMBL" id="CP086357">
    <property type="protein sequence ID" value="UNI18568.1"/>
    <property type="molecule type" value="Genomic_DNA"/>
</dbReference>
<protein>
    <recommendedName>
        <fullName evidence="12">N,O-diacetylmuramidase</fullName>
        <ecNumber evidence="4">3.2.1.17</ecNumber>
    </recommendedName>
    <alternativeName>
        <fullName evidence="13">Lysozyme CH</fullName>
    </alternativeName>
</protein>
<organism evidence="15 16">
    <name type="scientific">Purpureocillium takamizusanense</name>
    <dbReference type="NCBI Taxonomy" id="2060973"/>
    <lineage>
        <taxon>Eukaryota</taxon>
        <taxon>Fungi</taxon>
        <taxon>Dikarya</taxon>
        <taxon>Ascomycota</taxon>
        <taxon>Pezizomycotina</taxon>
        <taxon>Sordariomycetes</taxon>
        <taxon>Hypocreomycetidae</taxon>
        <taxon>Hypocreales</taxon>
        <taxon>Ophiocordycipitaceae</taxon>
        <taxon>Purpureocillium</taxon>
    </lineage>
</organism>
<evidence type="ECO:0000256" key="12">
    <source>
        <dbReference type="ARBA" id="ARBA00073159"/>
    </source>
</evidence>
<evidence type="ECO:0000256" key="13">
    <source>
        <dbReference type="ARBA" id="ARBA00075474"/>
    </source>
</evidence>
<feature type="signal peptide" evidence="14">
    <location>
        <begin position="1"/>
        <end position="20"/>
    </location>
</feature>
<dbReference type="GO" id="GO:0031640">
    <property type="term" value="P:killing of cells of another organism"/>
    <property type="evidence" value="ECO:0007669"/>
    <property type="project" value="UniProtKB-KW"/>
</dbReference>
<evidence type="ECO:0000256" key="8">
    <source>
        <dbReference type="ARBA" id="ARBA00022801"/>
    </source>
</evidence>
<keyword evidence="14" id="KW-0732">Signal</keyword>
<evidence type="ECO:0000256" key="7">
    <source>
        <dbReference type="ARBA" id="ARBA00022638"/>
    </source>
</evidence>
<dbReference type="AlphaFoldDB" id="A0A9Q8QFE4"/>
<dbReference type="GO" id="GO:0016052">
    <property type="term" value="P:carbohydrate catabolic process"/>
    <property type="evidence" value="ECO:0007669"/>
    <property type="project" value="TreeGrafter"/>
</dbReference>
<dbReference type="Proteomes" id="UP000829364">
    <property type="component" value="Chromosome 4"/>
</dbReference>
<dbReference type="PROSITE" id="PS51904">
    <property type="entry name" value="GLYCOSYL_HYDROL_F25_2"/>
    <property type="match status" value="1"/>
</dbReference>
<evidence type="ECO:0000256" key="3">
    <source>
        <dbReference type="ARBA" id="ARBA00010646"/>
    </source>
</evidence>
<comment type="similarity">
    <text evidence="3">Belongs to the glycosyl hydrolase 25 family.</text>
</comment>
<gene>
    <name evidence="15" type="ORF">JDV02_004828</name>
</gene>